<dbReference type="Proteomes" id="UP000315295">
    <property type="component" value="Unassembled WGS sequence"/>
</dbReference>
<reference evidence="2 3" key="1">
    <citation type="journal article" date="2019" name="G3 (Bethesda)">
        <title>Sequencing of a Wild Apple (Malus baccata) Genome Unravels the Differences Between Cultivated and Wild Apple Species Regarding Disease Resistance and Cold Tolerance.</title>
        <authorList>
            <person name="Chen X."/>
        </authorList>
    </citation>
    <scope>NUCLEOTIDE SEQUENCE [LARGE SCALE GENOMIC DNA]</scope>
    <source>
        <strain evidence="3">cv. Shandingzi</strain>
        <tissue evidence="2">Leaves</tissue>
    </source>
</reference>
<dbReference type="EMBL" id="VIEB01000319">
    <property type="protein sequence ID" value="TQD95287.1"/>
    <property type="molecule type" value="Genomic_DNA"/>
</dbReference>
<feature type="region of interest" description="Disordered" evidence="1">
    <location>
        <begin position="1"/>
        <end position="94"/>
    </location>
</feature>
<proteinExistence type="predicted"/>
<dbReference type="AlphaFoldDB" id="A0A540M953"/>
<evidence type="ECO:0000256" key="1">
    <source>
        <dbReference type="SAM" id="MobiDB-lite"/>
    </source>
</evidence>
<keyword evidence="3" id="KW-1185">Reference proteome</keyword>
<feature type="compositionally biased region" description="Basic and acidic residues" evidence="1">
    <location>
        <begin position="73"/>
        <end position="91"/>
    </location>
</feature>
<accession>A0A540M953</accession>
<name>A0A540M953_MALBA</name>
<feature type="compositionally biased region" description="Basic and acidic residues" evidence="1">
    <location>
        <begin position="22"/>
        <end position="41"/>
    </location>
</feature>
<protein>
    <submittedName>
        <fullName evidence="2">Uncharacterized protein</fullName>
    </submittedName>
</protein>
<evidence type="ECO:0000313" key="2">
    <source>
        <dbReference type="EMBL" id="TQD95287.1"/>
    </source>
</evidence>
<evidence type="ECO:0000313" key="3">
    <source>
        <dbReference type="Proteomes" id="UP000315295"/>
    </source>
</evidence>
<gene>
    <name evidence="2" type="ORF">C1H46_019079</name>
</gene>
<sequence>MDTDHQIPDVAAAAEAGIDARGGPRGEASEEKGESLDRGVAGDHGPSPWSRSRQIVSPLRRSMMAGDEEVGDDLGRSKMGKVESESEKSGGEGDLGVCLDEIGWVFGWEGR</sequence>
<comment type="caution">
    <text evidence="2">The sequence shown here is derived from an EMBL/GenBank/DDBJ whole genome shotgun (WGS) entry which is preliminary data.</text>
</comment>
<organism evidence="2 3">
    <name type="scientific">Malus baccata</name>
    <name type="common">Siberian crab apple</name>
    <name type="synonym">Pyrus baccata</name>
    <dbReference type="NCBI Taxonomy" id="106549"/>
    <lineage>
        <taxon>Eukaryota</taxon>
        <taxon>Viridiplantae</taxon>
        <taxon>Streptophyta</taxon>
        <taxon>Embryophyta</taxon>
        <taxon>Tracheophyta</taxon>
        <taxon>Spermatophyta</taxon>
        <taxon>Magnoliopsida</taxon>
        <taxon>eudicotyledons</taxon>
        <taxon>Gunneridae</taxon>
        <taxon>Pentapetalae</taxon>
        <taxon>rosids</taxon>
        <taxon>fabids</taxon>
        <taxon>Rosales</taxon>
        <taxon>Rosaceae</taxon>
        <taxon>Amygdaloideae</taxon>
        <taxon>Maleae</taxon>
        <taxon>Malus</taxon>
    </lineage>
</organism>
<feature type="compositionally biased region" description="Low complexity" evidence="1">
    <location>
        <begin position="11"/>
        <end position="21"/>
    </location>
</feature>